<evidence type="ECO:0000256" key="1">
    <source>
        <dbReference type="ARBA" id="ARBA00004496"/>
    </source>
</evidence>
<proteinExistence type="inferred from homology"/>
<keyword evidence="13" id="KW-0175">Coiled coil</keyword>
<dbReference type="SUPFAM" id="SSF51064">
    <property type="entry name" value="Head domain of nucleotide exchange factor GrpE"/>
    <property type="match status" value="1"/>
</dbReference>
<evidence type="ECO:0000313" key="15">
    <source>
        <dbReference type="Proteomes" id="UP000191663"/>
    </source>
</evidence>
<comment type="function">
    <text evidence="7 10 11">Participates actively in the response to hyperosmotic and heat shock by preventing the aggregation of stress-denatured proteins, in association with DnaK and GrpE. It is the nucleotide exchange factor for DnaK and may function as a thermosensor. Unfolded proteins bind initially to DnaJ; upon interaction with the DnaJ-bound protein, DnaK hydrolyzes its bound ATP, resulting in the formation of a stable complex. GrpE releases ADP from DnaK; ATP binding to DnaK triggers the release of the substrate protein, thus completing the reaction cycle. Several rounds of ATP-dependent interactions between DnaJ, DnaK and GrpE are required for fully efficient folding.</text>
</comment>
<evidence type="ECO:0000256" key="10">
    <source>
        <dbReference type="HAMAP-Rule" id="MF_01151"/>
    </source>
</evidence>
<dbReference type="AlphaFoldDB" id="A0A1V4QGC3"/>
<comment type="subcellular location">
    <subcellularLocation>
        <location evidence="1 10">Cytoplasm</location>
    </subcellularLocation>
</comment>
<dbReference type="SUPFAM" id="SSF58014">
    <property type="entry name" value="Coiled-coil domain of nucleotide exchange factor GrpE"/>
    <property type="match status" value="1"/>
</dbReference>
<dbReference type="CDD" id="cd00446">
    <property type="entry name" value="GrpE"/>
    <property type="match status" value="1"/>
</dbReference>
<sequence>MRKIGPVTKLKQELKEKDEQLHELKDQYLRALAELDNYRKRMEAQFEDFKKYARVDFFEKLIPVLDNFDRAITGAAVKKDFDNFYRGIEIIHRQLKDTLKGLGLEEFSCIGETFDPTRHEAVATVSTDDKPENTIVEEVCKGYRVYDRVIKPAKVFVSKPKEGGEEDVKDNRD</sequence>
<dbReference type="PROSITE" id="PS01071">
    <property type="entry name" value="GRPE"/>
    <property type="match status" value="1"/>
</dbReference>
<dbReference type="Pfam" id="PF01025">
    <property type="entry name" value="GrpE"/>
    <property type="match status" value="1"/>
</dbReference>
<evidence type="ECO:0000256" key="12">
    <source>
        <dbReference type="RuleBase" id="RU004478"/>
    </source>
</evidence>
<dbReference type="Proteomes" id="UP000191663">
    <property type="component" value="Unassembled WGS sequence"/>
</dbReference>
<dbReference type="EMBL" id="MUKB01000045">
    <property type="protein sequence ID" value="OPX18061.1"/>
    <property type="molecule type" value="Genomic_DNA"/>
</dbReference>
<dbReference type="GO" id="GO:0051082">
    <property type="term" value="F:unfolded protein binding"/>
    <property type="evidence" value="ECO:0007669"/>
    <property type="project" value="TreeGrafter"/>
</dbReference>
<evidence type="ECO:0000256" key="4">
    <source>
        <dbReference type="ARBA" id="ARBA00022490"/>
    </source>
</evidence>
<keyword evidence="5 10" id="KW-0346">Stress response</keyword>
<reference evidence="15" key="1">
    <citation type="submission" date="2017-01" db="EMBL/GenBank/DDBJ databases">
        <title>Novel pathways for hydrocarbon cycling and metabolic interdependencies in hydrothermal sediment communities.</title>
        <authorList>
            <person name="Dombrowski N."/>
            <person name="Seitz K."/>
            <person name="Teske A."/>
            <person name="Baker B."/>
        </authorList>
    </citation>
    <scope>NUCLEOTIDE SEQUENCE [LARGE SCALE GENOMIC DNA]</scope>
</reference>
<organism evidence="14 15">
    <name type="scientific">candidate division WOR-3 bacterium 4484_100</name>
    <dbReference type="NCBI Taxonomy" id="1936077"/>
    <lineage>
        <taxon>Bacteria</taxon>
        <taxon>Bacteria division WOR-3</taxon>
    </lineage>
</organism>
<protein>
    <recommendedName>
        <fullName evidence="8 10">Protein GrpE</fullName>
    </recommendedName>
    <alternativeName>
        <fullName evidence="9 10">HSP-70 cofactor</fullName>
    </alternativeName>
</protein>
<dbReference type="GO" id="GO:0000774">
    <property type="term" value="F:adenyl-nucleotide exchange factor activity"/>
    <property type="evidence" value="ECO:0007669"/>
    <property type="project" value="InterPro"/>
</dbReference>
<evidence type="ECO:0000256" key="8">
    <source>
        <dbReference type="ARBA" id="ARBA00072274"/>
    </source>
</evidence>
<dbReference type="Gene3D" id="3.90.20.20">
    <property type="match status" value="1"/>
</dbReference>
<comment type="subunit">
    <text evidence="3 10">Homodimer.</text>
</comment>
<dbReference type="PANTHER" id="PTHR21237:SF23">
    <property type="entry name" value="GRPE PROTEIN HOMOLOG, MITOCHONDRIAL"/>
    <property type="match status" value="1"/>
</dbReference>
<dbReference type="InterPro" id="IPR013805">
    <property type="entry name" value="GrpE_CC"/>
</dbReference>
<comment type="caution">
    <text evidence="14">The sequence shown here is derived from an EMBL/GenBank/DDBJ whole genome shotgun (WGS) entry which is preliminary data.</text>
</comment>
<dbReference type="Gene3D" id="2.30.22.10">
    <property type="entry name" value="Head domain of nucleotide exchange factor GrpE"/>
    <property type="match status" value="1"/>
</dbReference>
<feature type="coiled-coil region" evidence="13">
    <location>
        <begin position="7"/>
        <end position="45"/>
    </location>
</feature>
<evidence type="ECO:0000256" key="9">
    <source>
        <dbReference type="ARBA" id="ARBA00076414"/>
    </source>
</evidence>
<comment type="similarity">
    <text evidence="2 10 12">Belongs to the GrpE family.</text>
</comment>
<dbReference type="InterPro" id="IPR009012">
    <property type="entry name" value="GrpE_head"/>
</dbReference>
<evidence type="ECO:0000256" key="2">
    <source>
        <dbReference type="ARBA" id="ARBA00009054"/>
    </source>
</evidence>
<dbReference type="PANTHER" id="PTHR21237">
    <property type="entry name" value="GRPE PROTEIN"/>
    <property type="match status" value="1"/>
</dbReference>
<gene>
    <name evidence="10" type="primary">grpE</name>
    <name evidence="14" type="ORF">BXT86_03185</name>
</gene>
<evidence type="ECO:0000313" key="14">
    <source>
        <dbReference type="EMBL" id="OPX18061.1"/>
    </source>
</evidence>
<evidence type="ECO:0000256" key="5">
    <source>
        <dbReference type="ARBA" id="ARBA00023016"/>
    </source>
</evidence>
<evidence type="ECO:0000256" key="13">
    <source>
        <dbReference type="SAM" id="Coils"/>
    </source>
</evidence>
<dbReference type="HAMAP" id="MF_01151">
    <property type="entry name" value="GrpE"/>
    <property type="match status" value="1"/>
</dbReference>
<dbReference type="FunFam" id="2.30.22.10:FF:000001">
    <property type="entry name" value="Protein GrpE"/>
    <property type="match status" value="1"/>
</dbReference>
<dbReference type="PRINTS" id="PR00773">
    <property type="entry name" value="GRPEPROTEIN"/>
</dbReference>
<evidence type="ECO:0000256" key="3">
    <source>
        <dbReference type="ARBA" id="ARBA00011738"/>
    </source>
</evidence>
<evidence type="ECO:0000256" key="6">
    <source>
        <dbReference type="ARBA" id="ARBA00023186"/>
    </source>
</evidence>
<keyword evidence="4 10" id="KW-0963">Cytoplasm</keyword>
<evidence type="ECO:0000256" key="7">
    <source>
        <dbReference type="ARBA" id="ARBA00053401"/>
    </source>
</evidence>
<dbReference type="GO" id="GO:0051087">
    <property type="term" value="F:protein-folding chaperone binding"/>
    <property type="evidence" value="ECO:0007669"/>
    <property type="project" value="InterPro"/>
</dbReference>
<keyword evidence="6 10" id="KW-0143">Chaperone</keyword>
<name>A0A1V4QGC3_UNCW3</name>
<dbReference type="GO" id="GO:0006457">
    <property type="term" value="P:protein folding"/>
    <property type="evidence" value="ECO:0007669"/>
    <property type="project" value="InterPro"/>
</dbReference>
<dbReference type="GO" id="GO:0042803">
    <property type="term" value="F:protein homodimerization activity"/>
    <property type="evidence" value="ECO:0007669"/>
    <property type="project" value="InterPro"/>
</dbReference>
<dbReference type="GO" id="GO:0005737">
    <property type="term" value="C:cytoplasm"/>
    <property type="evidence" value="ECO:0007669"/>
    <property type="project" value="UniProtKB-SubCell"/>
</dbReference>
<dbReference type="InterPro" id="IPR000740">
    <property type="entry name" value="GrpE"/>
</dbReference>
<evidence type="ECO:0000256" key="11">
    <source>
        <dbReference type="RuleBase" id="RU000639"/>
    </source>
</evidence>
<accession>A0A1V4QGC3</accession>